<name>A0ABW0HW34_9BACL</name>
<reference evidence="2" key="1">
    <citation type="journal article" date="2019" name="Int. J. Syst. Evol. Microbiol.">
        <title>The Global Catalogue of Microorganisms (GCM) 10K type strain sequencing project: providing services to taxonomists for standard genome sequencing and annotation.</title>
        <authorList>
            <consortium name="The Broad Institute Genomics Platform"/>
            <consortium name="The Broad Institute Genome Sequencing Center for Infectious Disease"/>
            <person name="Wu L."/>
            <person name="Ma J."/>
        </authorList>
    </citation>
    <scope>NUCLEOTIDE SEQUENCE [LARGE SCALE GENOMIC DNA]</scope>
    <source>
        <strain evidence="2">CGMCC 1.18575</strain>
    </source>
</reference>
<evidence type="ECO:0000313" key="2">
    <source>
        <dbReference type="Proteomes" id="UP001596113"/>
    </source>
</evidence>
<proteinExistence type="predicted"/>
<evidence type="ECO:0000313" key="1">
    <source>
        <dbReference type="EMBL" id="MFC5405163.1"/>
    </source>
</evidence>
<evidence type="ECO:0008006" key="3">
    <source>
        <dbReference type="Google" id="ProtNLM"/>
    </source>
</evidence>
<accession>A0ABW0HW34</accession>
<comment type="caution">
    <text evidence="1">The sequence shown here is derived from an EMBL/GenBank/DDBJ whole genome shotgun (WGS) entry which is preliminary data.</text>
</comment>
<gene>
    <name evidence="1" type="ORF">ACFPOF_20685</name>
</gene>
<keyword evidence="2" id="KW-1185">Reference proteome</keyword>
<dbReference type="EMBL" id="JBHSMI010000029">
    <property type="protein sequence ID" value="MFC5405163.1"/>
    <property type="molecule type" value="Genomic_DNA"/>
</dbReference>
<dbReference type="RefSeq" id="WP_378136176.1">
    <property type="nucleotide sequence ID" value="NZ_JBHSMI010000029.1"/>
</dbReference>
<protein>
    <recommendedName>
        <fullName evidence="3">Transcriptional regulator</fullName>
    </recommendedName>
</protein>
<organism evidence="1 2">
    <name type="scientific">Cohnella soli</name>
    <dbReference type="NCBI Taxonomy" id="425005"/>
    <lineage>
        <taxon>Bacteria</taxon>
        <taxon>Bacillati</taxon>
        <taxon>Bacillota</taxon>
        <taxon>Bacilli</taxon>
        <taxon>Bacillales</taxon>
        <taxon>Paenibacillaceae</taxon>
        <taxon>Cohnella</taxon>
    </lineage>
</organism>
<sequence length="223" mass="26383">MTFEEAYRKLMEEQLRTASGQRLEMLKKNREGTKKLLEVVVWPSLRSCDSLVLEYEFVGANGVKMYVDAYYEPLALAFECDGFVVHAELITRDRFDFEKMRIRSMAFSRMLYVPFSRDQLDKQPEQCKRVFLELLGHSTSVRGSKWMEELSVFEREVIRYAFRLRRPFRLDDVKYCLGCKYDLSKRVTLQLLEKKLIVALGSGNRRFHFFEATPSAKELLLQR</sequence>
<dbReference type="Proteomes" id="UP001596113">
    <property type="component" value="Unassembled WGS sequence"/>
</dbReference>